<dbReference type="AlphaFoldDB" id="A0A0R0AF13"/>
<dbReference type="PANTHER" id="PTHR33361:SF16">
    <property type="entry name" value="DUF885 DOMAIN-CONTAINING PROTEIN"/>
    <property type="match status" value="1"/>
</dbReference>
<name>A0A0R0AF13_9GAMM</name>
<evidence type="ECO:0000313" key="2">
    <source>
        <dbReference type="EMBL" id="KRG39512.1"/>
    </source>
</evidence>
<keyword evidence="3" id="KW-1185">Reference proteome</keyword>
<dbReference type="InterPro" id="IPR010281">
    <property type="entry name" value="DUF885"/>
</dbReference>
<evidence type="ECO:0000313" key="3">
    <source>
        <dbReference type="Proteomes" id="UP000050836"/>
    </source>
</evidence>
<evidence type="ECO:0008006" key="4">
    <source>
        <dbReference type="Google" id="ProtNLM"/>
    </source>
</evidence>
<reference evidence="2 3" key="1">
    <citation type="submission" date="2015-10" db="EMBL/GenBank/DDBJ databases">
        <title>Genome sequencing and analysis of members of genus Stenotrophomonas.</title>
        <authorList>
            <person name="Patil P.P."/>
            <person name="Midha S."/>
            <person name="Patil P.B."/>
        </authorList>
    </citation>
    <scope>NUCLEOTIDE SEQUENCE [LARGE SCALE GENOMIC DNA]</scope>
    <source>
        <strain evidence="2 3">JCM 9942</strain>
    </source>
</reference>
<sequence>MPPMNFRPLAYAVSLSLATALTACSPSSPPAAGDATTQAPQADKAAQLNQLYADYWEGVLKLNPLQATFQGDNRYNDQLPNFASAEFRQQSHDFSTEWLGKVEKLGDAGLSGQDLLSYRIFVEEQKQSLEGEKFPTWMMPVNQMGSTVSYAVMLGSGQVAQPFKTVKDYDNWLARAGRIPLVLETEIGNMREGMKAGVVQPRVLMEKVVPQFDEILTAKPEDSQFWGPIKAMPADFPQADKDRLTAAYRTLIADQLMPAIKKQRDFIANEYLPATRDTVGLDALPEGKAWYAFNAKESTTTAQTPEQIHAIGLSEVARIHAEINQVMAQVGFKGSLQDFFKFMQNDKQFEFKSEQALLEHYRGLEAKVNANVGKLFSLTPKAGFEIRPVEAFRAKSAAGGSYMTPSEDGTRPGIFYVNTYDLPTRKTWDAEDLFLHEAIPGHHFQLALQQELKDVPAFRRFGGETAFIEGWGLYAESLGKDLGVYTDPYSYFGRLQGELWRAVRLVVDTGLHSKNWSRQQVLDYMFANSSVSEPDAIAEAERYIAWPGQALAYKTGELKIQELRKRAEQKLGDKFDIRQFHAEVLKDGSVPLDVLDEKINTWIAEKSK</sequence>
<gene>
    <name evidence="2" type="ORF">ARC78_01285</name>
</gene>
<accession>A0A0R0AF13</accession>
<comment type="caution">
    <text evidence="2">The sequence shown here is derived from an EMBL/GenBank/DDBJ whole genome shotgun (WGS) entry which is preliminary data.</text>
</comment>
<evidence type="ECO:0000256" key="1">
    <source>
        <dbReference type="SAM" id="SignalP"/>
    </source>
</evidence>
<feature type="chain" id="PRO_5006390693" description="DUF885 domain-containing protein" evidence="1">
    <location>
        <begin position="24"/>
        <end position="608"/>
    </location>
</feature>
<feature type="signal peptide" evidence="1">
    <location>
        <begin position="1"/>
        <end position="23"/>
    </location>
</feature>
<keyword evidence="1" id="KW-0732">Signal</keyword>
<dbReference type="EMBL" id="LLXS01000045">
    <property type="protein sequence ID" value="KRG39512.1"/>
    <property type="molecule type" value="Genomic_DNA"/>
</dbReference>
<protein>
    <recommendedName>
        <fullName evidence="4">DUF885 domain-containing protein</fullName>
    </recommendedName>
</protein>
<dbReference type="Pfam" id="PF05960">
    <property type="entry name" value="DUF885"/>
    <property type="match status" value="1"/>
</dbReference>
<dbReference type="RefSeq" id="WP_057506506.1">
    <property type="nucleotide sequence ID" value="NZ_LLXS01000045.1"/>
</dbReference>
<dbReference type="PROSITE" id="PS51257">
    <property type="entry name" value="PROKAR_LIPOPROTEIN"/>
    <property type="match status" value="1"/>
</dbReference>
<dbReference type="PANTHER" id="PTHR33361">
    <property type="entry name" value="GLR0591 PROTEIN"/>
    <property type="match status" value="1"/>
</dbReference>
<organism evidence="2 3">
    <name type="scientific">Stenotrophomonas pictorum JCM 9942</name>
    <dbReference type="NCBI Taxonomy" id="1236960"/>
    <lineage>
        <taxon>Bacteria</taxon>
        <taxon>Pseudomonadati</taxon>
        <taxon>Pseudomonadota</taxon>
        <taxon>Gammaproteobacteria</taxon>
        <taxon>Lysobacterales</taxon>
        <taxon>Lysobacteraceae</taxon>
        <taxon>Stenotrophomonas</taxon>
    </lineage>
</organism>
<dbReference type="Proteomes" id="UP000050836">
    <property type="component" value="Unassembled WGS sequence"/>
</dbReference>
<proteinExistence type="predicted"/>